<gene>
    <name evidence="1" type="ORF">AHOG_01035</name>
</gene>
<dbReference type="RefSeq" id="WP_093939690.1">
    <property type="nucleotide sequence ID" value="NZ_CP022521.1"/>
</dbReference>
<dbReference type="EMBL" id="CP022521">
    <property type="protein sequence ID" value="ASO17874.1"/>
    <property type="molecule type" value="Genomic_DNA"/>
</dbReference>
<sequence>MNAGPDETLRWWVDCSDASGRDRQLTVLVLGDRVAVVTPPGETAVLGPADAVGLAQALERASDAQKVVAAEACQVLS</sequence>
<organism evidence="1 2">
    <name type="scientific">Actinoalloteichus hoggarensis</name>
    <dbReference type="NCBI Taxonomy" id="1470176"/>
    <lineage>
        <taxon>Bacteria</taxon>
        <taxon>Bacillati</taxon>
        <taxon>Actinomycetota</taxon>
        <taxon>Actinomycetes</taxon>
        <taxon>Pseudonocardiales</taxon>
        <taxon>Pseudonocardiaceae</taxon>
        <taxon>Actinoalloteichus</taxon>
    </lineage>
</organism>
<proteinExistence type="predicted"/>
<keyword evidence="2" id="KW-1185">Reference proteome</keyword>
<evidence type="ECO:0000313" key="1">
    <source>
        <dbReference type="EMBL" id="ASO17874.1"/>
    </source>
</evidence>
<name>A0A221VWJ3_9PSEU</name>
<protein>
    <submittedName>
        <fullName evidence="1">Uncharacterized protein</fullName>
    </submittedName>
</protein>
<dbReference type="Proteomes" id="UP000204221">
    <property type="component" value="Chromosome"/>
</dbReference>
<evidence type="ECO:0000313" key="2">
    <source>
        <dbReference type="Proteomes" id="UP000204221"/>
    </source>
</evidence>
<reference evidence="1 2" key="1">
    <citation type="submission" date="2017-07" db="EMBL/GenBank/DDBJ databases">
        <title>Complete genome sequence of Actinoalloteichus hoggarensis DSM 45943, type strain of Actinoalloteichus hoggarensis.</title>
        <authorList>
            <person name="Ruckert C."/>
            <person name="Nouioui I."/>
            <person name="Willmese J."/>
            <person name="van Wezel G."/>
            <person name="Klenk H.-P."/>
            <person name="Kalinowski J."/>
            <person name="Zotchev S.B."/>
        </authorList>
    </citation>
    <scope>NUCLEOTIDE SEQUENCE [LARGE SCALE GENOMIC DNA]</scope>
    <source>
        <strain evidence="1 2">DSM 45943</strain>
    </source>
</reference>
<dbReference type="OrthoDB" id="3696493at2"/>
<dbReference type="KEGG" id="ahg:AHOG_01035"/>
<dbReference type="AlphaFoldDB" id="A0A221VWJ3"/>
<accession>A0A221VWJ3</accession>